<dbReference type="GO" id="GO:0004803">
    <property type="term" value="F:transposase activity"/>
    <property type="evidence" value="ECO:0007669"/>
    <property type="project" value="InterPro"/>
</dbReference>
<evidence type="ECO:0000256" key="3">
    <source>
        <dbReference type="ARBA" id="ARBA00022578"/>
    </source>
</evidence>
<dbReference type="PROSITE" id="PS01007">
    <property type="entry name" value="TRANSPOSASE_MUTATOR"/>
    <property type="match status" value="1"/>
</dbReference>
<evidence type="ECO:0000313" key="7">
    <source>
        <dbReference type="EMBL" id="SPS02973.1"/>
    </source>
</evidence>
<keyword evidence="5" id="KW-0233">DNA recombination</keyword>
<protein>
    <submittedName>
        <fullName evidence="7">Transposase</fullName>
    </submittedName>
</protein>
<keyword evidence="4" id="KW-0238">DNA-binding</keyword>
<evidence type="ECO:0000256" key="1">
    <source>
        <dbReference type="ARBA" id="ARBA00002190"/>
    </source>
</evidence>
<evidence type="ECO:0000313" key="8">
    <source>
        <dbReference type="Proteomes" id="UP000256805"/>
    </source>
</evidence>
<feature type="region of interest" description="Disordered" evidence="6">
    <location>
        <begin position="1"/>
        <end position="23"/>
    </location>
</feature>
<proteinExistence type="inferred from homology"/>
<dbReference type="AlphaFoldDB" id="A0A375JG38"/>
<dbReference type="GO" id="GO:0006313">
    <property type="term" value="P:DNA transposition"/>
    <property type="evidence" value="ECO:0007669"/>
    <property type="project" value="InterPro"/>
</dbReference>
<evidence type="ECO:0000256" key="4">
    <source>
        <dbReference type="ARBA" id="ARBA00023125"/>
    </source>
</evidence>
<gene>
    <name evidence="7" type="ORF">CBM2634_U530001</name>
</gene>
<evidence type="ECO:0000256" key="2">
    <source>
        <dbReference type="ARBA" id="ARBA00010961"/>
    </source>
</evidence>
<organism evidence="7 8">
    <name type="scientific">Cupriavidus taiwanensis</name>
    <dbReference type="NCBI Taxonomy" id="164546"/>
    <lineage>
        <taxon>Bacteria</taxon>
        <taxon>Pseudomonadati</taxon>
        <taxon>Pseudomonadota</taxon>
        <taxon>Betaproteobacteria</taxon>
        <taxon>Burkholderiales</taxon>
        <taxon>Burkholderiaceae</taxon>
        <taxon>Cupriavidus</taxon>
    </lineage>
</organism>
<dbReference type="NCBIfam" id="NF033543">
    <property type="entry name" value="transpos_IS256"/>
    <property type="match status" value="1"/>
</dbReference>
<dbReference type="Pfam" id="PF00872">
    <property type="entry name" value="Transposase_mut"/>
    <property type="match status" value="1"/>
</dbReference>
<name>A0A375JG38_9BURK</name>
<dbReference type="PANTHER" id="PTHR33217">
    <property type="entry name" value="TRANSPOSASE FOR INSERTION SEQUENCE ELEMENT IS1081"/>
    <property type="match status" value="1"/>
</dbReference>
<dbReference type="InterPro" id="IPR001207">
    <property type="entry name" value="Transposase_mutator"/>
</dbReference>
<dbReference type="GO" id="GO:0003677">
    <property type="term" value="F:DNA binding"/>
    <property type="evidence" value="ECO:0007669"/>
    <property type="project" value="UniProtKB-KW"/>
</dbReference>
<dbReference type="EMBL" id="OVTA01000120">
    <property type="protein sequence ID" value="SPS02973.1"/>
    <property type="molecule type" value="Genomic_DNA"/>
</dbReference>
<comment type="similarity">
    <text evidence="2">Belongs to the transposase mutator family.</text>
</comment>
<evidence type="ECO:0000256" key="5">
    <source>
        <dbReference type="ARBA" id="ARBA00023172"/>
    </source>
</evidence>
<keyword evidence="3" id="KW-0815">Transposition</keyword>
<sequence>MRGNDHGYADEEETYGCVSGSGRGPLPALPEELLDELVKGPMTPSEVQNLILAFNKAIIERAMGAEMSMHLGYKPGEPKPAEQSNARNGLTGKTVITDRGPVRVELPRDRDGSFEPVLIPKHERRFTGFDERIIAMYARGMSVREIQAFLAESYGTEVSPDFISSVTDEVMAEAIAWQSRPLEAMYPVVFFDALRVKIRTDGVVSNKAVYLALGIQADGQRDVLGLWVEQTEGAKFWLKVFNELKNHGCQDILIAVVDGLKGLAEAVATAYPRTTVQTCIVHLIRNSLDYANYKDRKVLAQALRPIYSAASEQEAEQALQDFADGPWGEKLPMIAQSWRRAWEHVTPFFVFAPDIRRVIYTTDEVDKRAVCFRSFMASVLVATERVPHLPAVALASSARTGVGKPARLARRLHAPDPARTSDCRRRQTPCGYRDAQEACLPAVPAHGSCAQSAPGDPRRRIRYA</sequence>
<reference evidence="7 8" key="1">
    <citation type="submission" date="2018-01" db="EMBL/GenBank/DDBJ databases">
        <authorList>
            <person name="Gaut B.S."/>
            <person name="Morton B.R."/>
            <person name="Clegg M.T."/>
            <person name="Duvall M.R."/>
        </authorList>
    </citation>
    <scope>NUCLEOTIDE SEQUENCE [LARGE SCALE GENOMIC DNA]</scope>
    <source>
        <strain evidence="7">Cupriavidus taiwanensis cmp 52</strain>
    </source>
</reference>
<dbReference type="Proteomes" id="UP000256805">
    <property type="component" value="Unassembled WGS sequence"/>
</dbReference>
<evidence type="ECO:0000256" key="6">
    <source>
        <dbReference type="SAM" id="MobiDB-lite"/>
    </source>
</evidence>
<accession>A0A375JG38</accession>
<comment type="function">
    <text evidence="1">Required for the transposition of the insertion element.</text>
</comment>
<dbReference type="PANTHER" id="PTHR33217:SF5">
    <property type="entry name" value="MUTATOR FAMILY TRANSPOSASE"/>
    <property type="match status" value="1"/>
</dbReference>